<evidence type="ECO:0000313" key="3">
    <source>
        <dbReference type="Proteomes" id="UP001396334"/>
    </source>
</evidence>
<sequence>MKNQSESSLDTGKSSLPLDDKLNCSVEKDALEVMNIGSKPKGNVERSIESSSKSAQSKSSDKMNRNWSKVVQNLSQTSELNRACMNPVEDEAINVVHIGKDHIEGCFSAALELDRQLAEVDIMGAKLDKDCARKAVEKEVSCEGGLSVQEQCNDQLGLTNCLDFSLGKDTSKSPREAVGQDLEVNTNGKQDSQLENMDLVTSQALEDIRCMGLQTVVGETFNPLERTKGKSYWEACVDKQNNAQMDLGVSTAYPEILDTLEESSGFFPELATKRRKGKRYGSLIGFQDKVLSEQERKKRDRALRRVKKSKNDIELSEISGRSLSDSDLTAKWNAAVKEARKTLEFGKRVGFQIVGDESEAVRELVLLDWNHSV</sequence>
<protein>
    <submittedName>
        <fullName evidence="2">Uncharacterized protein</fullName>
    </submittedName>
</protein>
<dbReference type="EMBL" id="JBBPBN010000026">
    <property type="protein sequence ID" value="KAK9007438.1"/>
    <property type="molecule type" value="Genomic_DNA"/>
</dbReference>
<feature type="compositionally biased region" description="Polar residues" evidence="1">
    <location>
        <begin position="1"/>
        <end position="14"/>
    </location>
</feature>
<name>A0ABR2R3B4_9ROSI</name>
<dbReference type="Proteomes" id="UP001396334">
    <property type="component" value="Unassembled WGS sequence"/>
</dbReference>
<feature type="region of interest" description="Disordered" evidence="1">
    <location>
        <begin position="33"/>
        <end position="67"/>
    </location>
</feature>
<evidence type="ECO:0000256" key="1">
    <source>
        <dbReference type="SAM" id="MobiDB-lite"/>
    </source>
</evidence>
<reference evidence="2 3" key="1">
    <citation type="journal article" date="2024" name="G3 (Bethesda)">
        <title>Genome assembly of Hibiscus sabdariffa L. provides insights into metabolisms of medicinal natural products.</title>
        <authorList>
            <person name="Kim T."/>
        </authorList>
    </citation>
    <scope>NUCLEOTIDE SEQUENCE [LARGE SCALE GENOMIC DNA]</scope>
    <source>
        <strain evidence="2">TK-2024</strain>
        <tissue evidence="2">Old leaves</tissue>
    </source>
</reference>
<comment type="caution">
    <text evidence="2">The sequence shown here is derived from an EMBL/GenBank/DDBJ whole genome shotgun (WGS) entry which is preliminary data.</text>
</comment>
<proteinExistence type="predicted"/>
<evidence type="ECO:0000313" key="2">
    <source>
        <dbReference type="EMBL" id="KAK9007438.1"/>
    </source>
</evidence>
<feature type="region of interest" description="Disordered" evidence="1">
    <location>
        <begin position="1"/>
        <end position="20"/>
    </location>
</feature>
<gene>
    <name evidence="2" type="ORF">V6N11_074362</name>
</gene>
<keyword evidence="3" id="KW-1185">Reference proteome</keyword>
<accession>A0ABR2R3B4</accession>
<feature type="compositionally biased region" description="Low complexity" evidence="1">
    <location>
        <begin position="49"/>
        <end position="58"/>
    </location>
</feature>
<organism evidence="2 3">
    <name type="scientific">Hibiscus sabdariffa</name>
    <name type="common">roselle</name>
    <dbReference type="NCBI Taxonomy" id="183260"/>
    <lineage>
        <taxon>Eukaryota</taxon>
        <taxon>Viridiplantae</taxon>
        <taxon>Streptophyta</taxon>
        <taxon>Embryophyta</taxon>
        <taxon>Tracheophyta</taxon>
        <taxon>Spermatophyta</taxon>
        <taxon>Magnoliopsida</taxon>
        <taxon>eudicotyledons</taxon>
        <taxon>Gunneridae</taxon>
        <taxon>Pentapetalae</taxon>
        <taxon>rosids</taxon>
        <taxon>malvids</taxon>
        <taxon>Malvales</taxon>
        <taxon>Malvaceae</taxon>
        <taxon>Malvoideae</taxon>
        <taxon>Hibiscus</taxon>
    </lineage>
</organism>